<keyword evidence="5 11" id="KW-1133">Transmembrane helix</keyword>
<dbReference type="Pfam" id="PF01529">
    <property type="entry name" value="DHHC"/>
    <property type="match status" value="1"/>
</dbReference>
<comment type="catalytic activity">
    <reaction evidence="10 11 12">
        <text>L-cysteinyl-[protein] + hexadecanoyl-CoA = S-hexadecanoyl-L-cysteinyl-[protein] + CoA</text>
        <dbReference type="Rhea" id="RHEA:36683"/>
        <dbReference type="Rhea" id="RHEA-COMP:10131"/>
        <dbReference type="Rhea" id="RHEA-COMP:11032"/>
        <dbReference type="ChEBI" id="CHEBI:29950"/>
        <dbReference type="ChEBI" id="CHEBI:57287"/>
        <dbReference type="ChEBI" id="CHEBI:57379"/>
        <dbReference type="ChEBI" id="CHEBI:74151"/>
        <dbReference type="EC" id="2.3.1.225"/>
    </reaction>
</comment>
<evidence type="ECO:0000256" key="10">
    <source>
        <dbReference type="ARBA" id="ARBA00048048"/>
    </source>
</evidence>
<evidence type="ECO:0000259" key="14">
    <source>
        <dbReference type="Pfam" id="PF01529"/>
    </source>
</evidence>
<feature type="transmembrane region" description="Helical" evidence="11 12">
    <location>
        <begin position="171"/>
        <end position="196"/>
    </location>
</feature>
<name>A0A6G1FSJ6_9PEZI</name>
<evidence type="ECO:0000256" key="3">
    <source>
        <dbReference type="ARBA" id="ARBA00022692"/>
    </source>
</evidence>
<evidence type="ECO:0000256" key="9">
    <source>
        <dbReference type="ARBA" id="ARBA00023315"/>
    </source>
</evidence>
<keyword evidence="3 11" id="KW-0812">Transmembrane</keyword>
<dbReference type="InterPro" id="IPR039859">
    <property type="entry name" value="PFA4/ZDH16/20/ERF2-like"/>
</dbReference>
<reference evidence="15 17" key="1">
    <citation type="submission" date="2020-01" db="EMBL/GenBank/DDBJ databases">
        <authorList>
            <consortium name="DOE Joint Genome Institute"/>
            <person name="Haridas S."/>
            <person name="Albert R."/>
            <person name="Binder M."/>
            <person name="Bloem J."/>
            <person name="Labutti K."/>
            <person name="Salamov A."/>
            <person name="Andreopoulos B."/>
            <person name="Baker S.E."/>
            <person name="Barry K."/>
            <person name="Bills G."/>
            <person name="Bluhm B.H."/>
            <person name="Cannon C."/>
            <person name="Castanera R."/>
            <person name="Culley D.E."/>
            <person name="Daum C."/>
            <person name="Ezra D."/>
            <person name="Gonzalez J.B."/>
            <person name="Henrissat B."/>
            <person name="Kuo A."/>
            <person name="Liang C."/>
            <person name="Lipzen A."/>
            <person name="Lutzoni F."/>
            <person name="Magnuson J."/>
            <person name="Mondo S."/>
            <person name="Nolan M."/>
            <person name="Ohm R."/>
            <person name="Pangilinan J."/>
            <person name="Park H.-J."/>
            <person name="Ramirez L."/>
            <person name="Alfaro M."/>
            <person name="Sun H."/>
            <person name="Tritt A."/>
            <person name="Yoshinaga Y."/>
            <person name="Zwiers L.-H."/>
            <person name="Turgeon B.G."/>
            <person name="Goodwin S.B."/>
            <person name="Spatafora J.W."/>
            <person name="Crous P.W."/>
            <person name="Grigoriev I.V."/>
        </authorList>
    </citation>
    <scope>NUCLEOTIDE SEQUENCE</scope>
    <source>
        <strain evidence="15 17">CBS 781.70</strain>
    </source>
</reference>
<feature type="transmembrane region" description="Helical" evidence="11 12">
    <location>
        <begin position="6"/>
        <end position="29"/>
    </location>
</feature>
<dbReference type="InterPro" id="IPR033682">
    <property type="entry name" value="PFA4"/>
</dbReference>
<dbReference type="HAMAP" id="MF_03199">
    <property type="entry name" value="DHHC_PAT_PFA4"/>
    <property type="match status" value="1"/>
</dbReference>
<comment type="subcellular location">
    <subcellularLocation>
        <location evidence="11">Endoplasmic reticulum membrane</location>
        <topology evidence="11">Multi-pass membrane protein</topology>
    </subcellularLocation>
    <subcellularLocation>
        <location evidence="1">Membrane</location>
        <topology evidence="1">Multi-pass membrane protein</topology>
    </subcellularLocation>
</comment>
<dbReference type="PROSITE" id="PS50216">
    <property type="entry name" value="DHHC"/>
    <property type="match status" value="1"/>
</dbReference>
<evidence type="ECO:0000313" key="16">
    <source>
        <dbReference type="Proteomes" id="UP000504638"/>
    </source>
</evidence>
<evidence type="ECO:0000256" key="12">
    <source>
        <dbReference type="RuleBase" id="RU079119"/>
    </source>
</evidence>
<feature type="compositionally biased region" description="Acidic residues" evidence="13">
    <location>
        <begin position="363"/>
        <end position="381"/>
    </location>
</feature>
<dbReference type="EMBL" id="ML975181">
    <property type="protein sequence ID" value="KAF1808659.1"/>
    <property type="molecule type" value="Genomic_DNA"/>
</dbReference>
<keyword evidence="2 11" id="KW-0808">Transferase</keyword>
<feature type="domain" description="Palmitoyltransferase DHHC" evidence="14">
    <location>
        <begin position="86"/>
        <end position="213"/>
    </location>
</feature>
<dbReference type="InterPro" id="IPR001594">
    <property type="entry name" value="Palmitoyltrfase_DHHC"/>
</dbReference>
<feature type="region of interest" description="Disordered" evidence="13">
    <location>
        <begin position="363"/>
        <end position="392"/>
    </location>
</feature>
<dbReference type="EC" id="2.3.1.225" evidence="11"/>
<reference evidence="17" key="3">
    <citation type="submission" date="2025-04" db="UniProtKB">
        <authorList>
            <consortium name="RefSeq"/>
        </authorList>
    </citation>
    <scope>IDENTIFICATION</scope>
    <source>
        <strain evidence="17">CBS 781.70</strain>
    </source>
</reference>
<feature type="transmembrane region" description="Helical" evidence="11 12">
    <location>
        <begin position="132"/>
        <end position="151"/>
    </location>
</feature>
<evidence type="ECO:0000313" key="15">
    <source>
        <dbReference type="EMBL" id="KAF1808659.1"/>
    </source>
</evidence>
<evidence type="ECO:0000256" key="11">
    <source>
        <dbReference type="HAMAP-Rule" id="MF_03199"/>
    </source>
</evidence>
<dbReference type="AlphaFoldDB" id="A0A6G1FSJ6"/>
<organism evidence="15">
    <name type="scientific">Eremomyces bilateralis CBS 781.70</name>
    <dbReference type="NCBI Taxonomy" id="1392243"/>
    <lineage>
        <taxon>Eukaryota</taxon>
        <taxon>Fungi</taxon>
        <taxon>Dikarya</taxon>
        <taxon>Ascomycota</taxon>
        <taxon>Pezizomycotina</taxon>
        <taxon>Dothideomycetes</taxon>
        <taxon>Dothideomycetes incertae sedis</taxon>
        <taxon>Eremomycetales</taxon>
        <taxon>Eremomycetaceae</taxon>
        <taxon>Eremomyces</taxon>
    </lineage>
</organism>
<keyword evidence="16" id="KW-1185">Reference proteome</keyword>
<comment type="function">
    <text evidence="11">Mediates the reversible addition of palmitate to target proteins, thereby regulating their membrane association and biological function.</text>
</comment>
<keyword evidence="4 11" id="KW-0256">Endoplasmic reticulum</keyword>
<evidence type="ECO:0000256" key="7">
    <source>
        <dbReference type="ARBA" id="ARBA00023139"/>
    </source>
</evidence>
<accession>A0A6G1FSJ6</accession>
<dbReference type="PANTHER" id="PTHR12246">
    <property type="entry name" value="PALMITOYLTRANSFERASE ZDHHC16"/>
    <property type="match status" value="1"/>
</dbReference>
<dbReference type="RefSeq" id="XP_033530290.1">
    <property type="nucleotide sequence ID" value="XM_033676800.1"/>
</dbReference>
<dbReference type="GO" id="GO:0005789">
    <property type="term" value="C:endoplasmic reticulum membrane"/>
    <property type="evidence" value="ECO:0007669"/>
    <property type="project" value="UniProtKB-SubCell"/>
</dbReference>
<keyword evidence="9 11" id="KW-0012">Acyltransferase</keyword>
<evidence type="ECO:0000256" key="5">
    <source>
        <dbReference type="ARBA" id="ARBA00022989"/>
    </source>
</evidence>
<dbReference type="GO" id="GO:0019706">
    <property type="term" value="F:protein-cysteine S-palmitoyltransferase activity"/>
    <property type="evidence" value="ECO:0007669"/>
    <property type="project" value="UniProtKB-UniRule"/>
</dbReference>
<evidence type="ECO:0000256" key="4">
    <source>
        <dbReference type="ARBA" id="ARBA00022824"/>
    </source>
</evidence>
<proteinExistence type="inferred from homology"/>
<keyword evidence="6 11" id="KW-0472">Membrane</keyword>
<feature type="active site" description="S-palmitoyl cysteine intermediate" evidence="11">
    <location>
        <position position="117"/>
    </location>
</feature>
<gene>
    <name evidence="11" type="primary">PFA4</name>
    <name evidence="15 17" type="ORF">P152DRAFT_405094</name>
</gene>
<feature type="transmembrane region" description="Helical" evidence="11 12">
    <location>
        <begin position="41"/>
        <end position="59"/>
    </location>
</feature>
<evidence type="ECO:0000256" key="8">
    <source>
        <dbReference type="ARBA" id="ARBA00023288"/>
    </source>
</evidence>
<evidence type="ECO:0000313" key="17">
    <source>
        <dbReference type="RefSeq" id="XP_033530290.1"/>
    </source>
</evidence>
<evidence type="ECO:0000256" key="6">
    <source>
        <dbReference type="ARBA" id="ARBA00023136"/>
    </source>
</evidence>
<keyword evidence="7 11" id="KW-0564">Palmitate</keyword>
<protein>
    <recommendedName>
        <fullName evidence="11">Palmitoyltransferase PFA4</fullName>
        <ecNumber evidence="11">2.3.1.225</ecNumber>
    </recommendedName>
    <alternativeName>
        <fullName evidence="11">Protein S-acyltransferase</fullName>
        <shortName evidence="11">PAT</shortName>
    </alternativeName>
    <alternativeName>
        <fullName evidence="11">Protein fatty acyltransferase 4</fullName>
    </alternativeName>
</protein>
<keyword evidence="8 11" id="KW-0449">Lipoprotein</keyword>
<comment type="similarity">
    <text evidence="11">Belongs to the DHHC palmitoyltransferase family. PFA4 subfamily.</text>
</comment>
<evidence type="ECO:0000256" key="2">
    <source>
        <dbReference type="ARBA" id="ARBA00022679"/>
    </source>
</evidence>
<dbReference type="Proteomes" id="UP000504638">
    <property type="component" value="Unplaced"/>
</dbReference>
<evidence type="ECO:0000256" key="13">
    <source>
        <dbReference type="SAM" id="MobiDB-lite"/>
    </source>
</evidence>
<sequence>MSIPSLASIAIPSVLTLISFLAYSSQYLFSHIDPRPLSGPEFLRFNALLLCLLICYYRACSTNPGVIPANWAEKKEDETTAKGSRVRWCRKCEAPKAPRSHHCKICKRCIPKMDHHCPWTSNCVSHTTFPHFLRFLLYAALAMTYLEYFLYQRGAVLWNNRRMPSYLGPSVVQMIHLLILFCINSITLFALTILFVKSVWSLAVNTTTIEGWEIERHETLLRRARVLGGFLRAPDGSQVRLARQEFPYDIGIWGNLKQGMGTWNVLMWFWPFASTPSIESGISCPSNGFEDPSMSWPPPDPDRMPRNWKAPIVDESFAQESDADRLAKFKERQTQDMNRFELAGGIRRRHPFHERYANAEDPDWQYDMEGDDYPTDDESGEEGWRNGEGERLDDFGVDEGVEFYDEDNIPLAELIRQKKLVASGDVLS</sequence>
<dbReference type="OrthoDB" id="331948at2759"/>
<reference evidence="17" key="2">
    <citation type="submission" date="2020-04" db="EMBL/GenBank/DDBJ databases">
        <authorList>
            <consortium name="NCBI Genome Project"/>
        </authorList>
    </citation>
    <scope>NUCLEOTIDE SEQUENCE</scope>
    <source>
        <strain evidence="17">CBS 781.70</strain>
    </source>
</reference>
<feature type="compositionally biased region" description="Basic and acidic residues" evidence="13">
    <location>
        <begin position="382"/>
        <end position="392"/>
    </location>
</feature>
<comment type="domain">
    <text evidence="11 12">The DHHC domain is required for palmitoyltransferase activity.</text>
</comment>
<evidence type="ECO:0000256" key="1">
    <source>
        <dbReference type="ARBA" id="ARBA00004141"/>
    </source>
</evidence>